<feature type="transmembrane region" description="Helical" evidence="5">
    <location>
        <begin position="195"/>
        <end position="217"/>
    </location>
</feature>
<evidence type="ECO:0000256" key="4">
    <source>
        <dbReference type="ARBA" id="ARBA00023136"/>
    </source>
</evidence>
<evidence type="ECO:0000256" key="5">
    <source>
        <dbReference type="SAM" id="Phobius"/>
    </source>
</evidence>
<dbReference type="InterPro" id="IPR050579">
    <property type="entry name" value="PMP-22/EMP/MP20-like"/>
</dbReference>
<evidence type="ECO:0000256" key="3">
    <source>
        <dbReference type="ARBA" id="ARBA00022989"/>
    </source>
</evidence>
<feature type="transmembrane region" description="Helical" evidence="5">
    <location>
        <begin position="160"/>
        <end position="183"/>
    </location>
</feature>
<comment type="caution">
    <text evidence="6">The sequence shown here is derived from an EMBL/GenBank/DDBJ whole genome shotgun (WGS) entry which is preliminary data.</text>
</comment>
<feature type="transmembrane region" description="Helical" evidence="5">
    <location>
        <begin position="244"/>
        <end position="271"/>
    </location>
</feature>
<dbReference type="Gene3D" id="1.20.140.150">
    <property type="match status" value="1"/>
</dbReference>
<sequence>MQFVLERAFLFNPVHVERVACATNERTHQLLVGCCLASWIFPLPPPLTPFPHPIFPLFIHDKWNIAQSMAVESVHKFITSFSYVCSILSALGICTVVLALITPEWSMIRIQDVATDGTGYSSNNVAQYSVPLTALLAEIESNDANRPSRRKIVSTELESYTMALSTLVLLCAALTIGILNTVVSLGYARKPERSQIAGVIFSCSASLFLFGGLVMFYEGSAEISNQITFQNNFVININRVTSSFWLAFAGFMLFAVCLTLHMVNSVLLCFCCPQLEKYKQMQQTDDTPSKDYPGLFFGGTILYGPLKPTATMTVGELGRGSLSGSVDVDWQVENDRLQDQDADQFCCKRHTHTHTHAHAGIRTQHTRTRTVHFSLVHSFTRLILRSKEKISKRASISMMKQSLVVLRLTLHALGGILTTIGIGLIVAGTVTPAWQVVNVTEMHAYREHGLWMDCVYGTDRNLAVHQSNPGMACTFKLDKHPASPVADTGNDHWFHVTTLALLCSAAGLGLVGLSMFCCAYCIRVAYIFWAVNTGICMVLACSAVIMFFHVANEFQHRMLHTLTEVYEQKMGYSFWLAVAGSAVYVACLLVNVLCAIIVYVVPSTHTERPRGWMMVNQHEDTLV</sequence>
<keyword evidence="3 5" id="KW-1133">Transmembrane helix</keyword>
<dbReference type="Proteomes" id="UP000054653">
    <property type="component" value="Unassembled WGS sequence"/>
</dbReference>
<evidence type="ECO:0000313" key="6">
    <source>
        <dbReference type="EMBL" id="KRY60630.1"/>
    </source>
</evidence>
<evidence type="ECO:0000256" key="2">
    <source>
        <dbReference type="ARBA" id="ARBA00022692"/>
    </source>
</evidence>
<dbReference type="AlphaFoldDB" id="A0A0V1DH07"/>
<dbReference type="GO" id="GO:0005886">
    <property type="term" value="C:plasma membrane"/>
    <property type="evidence" value="ECO:0007669"/>
    <property type="project" value="TreeGrafter"/>
</dbReference>
<name>A0A0V1DH07_TRIBR</name>
<proteinExistence type="predicted"/>
<evidence type="ECO:0000256" key="1">
    <source>
        <dbReference type="ARBA" id="ARBA00004141"/>
    </source>
</evidence>
<dbReference type="Pfam" id="PF07062">
    <property type="entry name" value="Clc-like"/>
    <property type="match status" value="1"/>
</dbReference>
<keyword evidence="4 5" id="KW-0472">Membrane</keyword>
<dbReference type="PANTHER" id="PTHR10671">
    <property type="entry name" value="EPITHELIAL MEMBRANE PROTEIN-RELATED"/>
    <property type="match status" value="1"/>
</dbReference>
<feature type="transmembrane region" description="Helical" evidence="5">
    <location>
        <begin position="499"/>
        <end position="522"/>
    </location>
</feature>
<reference evidence="6 7" key="1">
    <citation type="submission" date="2015-01" db="EMBL/GenBank/DDBJ databases">
        <title>Evolution of Trichinella species and genotypes.</title>
        <authorList>
            <person name="Korhonen P.K."/>
            <person name="Edoardo P."/>
            <person name="Giuseppe L.R."/>
            <person name="Gasser R.B."/>
        </authorList>
    </citation>
    <scope>NUCLEOTIDE SEQUENCE [LARGE SCALE GENOMIC DNA]</scope>
    <source>
        <strain evidence="6">ISS120</strain>
    </source>
</reference>
<keyword evidence="7" id="KW-1185">Reference proteome</keyword>
<feature type="transmembrane region" description="Helical" evidence="5">
    <location>
        <begin position="77"/>
        <end position="101"/>
    </location>
</feature>
<dbReference type="PANTHER" id="PTHR10671:SF51">
    <property type="entry name" value="CLC-LIKE PROTEIN"/>
    <property type="match status" value="1"/>
</dbReference>
<evidence type="ECO:0000313" key="7">
    <source>
        <dbReference type="Proteomes" id="UP000054653"/>
    </source>
</evidence>
<dbReference type="InterPro" id="IPR010761">
    <property type="entry name" value="Clc_prot-like"/>
</dbReference>
<gene>
    <name evidence="6" type="primary">clc-2</name>
    <name evidence="6" type="ORF">T03_4188</name>
</gene>
<comment type="subcellular location">
    <subcellularLocation>
        <location evidence="1">Membrane</location>
        <topology evidence="1">Multi-pass membrane protein</topology>
    </subcellularLocation>
</comment>
<organism evidence="6 7">
    <name type="scientific">Trichinella britovi</name>
    <name type="common">Parasitic roundworm</name>
    <dbReference type="NCBI Taxonomy" id="45882"/>
    <lineage>
        <taxon>Eukaryota</taxon>
        <taxon>Metazoa</taxon>
        <taxon>Ecdysozoa</taxon>
        <taxon>Nematoda</taxon>
        <taxon>Enoplea</taxon>
        <taxon>Dorylaimia</taxon>
        <taxon>Trichinellida</taxon>
        <taxon>Trichinellidae</taxon>
        <taxon>Trichinella</taxon>
    </lineage>
</organism>
<feature type="transmembrane region" description="Helical" evidence="5">
    <location>
        <begin position="572"/>
        <end position="601"/>
    </location>
</feature>
<protein>
    <submittedName>
        <fullName evidence="6">Clc-like protein 2</fullName>
    </submittedName>
</protein>
<dbReference type="OrthoDB" id="5779987at2759"/>
<accession>A0A0V1DH07</accession>
<dbReference type="EMBL" id="JYDI01000005">
    <property type="protein sequence ID" value="KRY60630.1"/>
    <property type="molecule type" value="Genomic_DNA"/>
</dbReference>
<feature type="transmembrane region" description="Helical" evidence="5">
    <location>
        <begin position="408"/>
        <end position="430"/>
    </location>
</feature>
<feature type="transmembrane region" description="Helical" evidence="5">
    <location>
        <begin position="529"/>
        <end position="552"/>
    </location>
</feature>
<keyword evidence="2 5" id="KW-0812">Transmembrane</keyword>